<feature type="compositionally biased region" description="Basic and acidic residues" evidence="1">
    <location>
        <begin position="19"/>
        <end position="32"/>
    </location>
</feature>
<keyword evidence="3" id="KW-1185">Reference proteome</keyword>
<protein>
    <submittedName>
        <fullName evidence="2">Uncharacterized protein</fullName>
    </submittedName>
</protein>
<gene>
    <name evidence="2" type="ORF">AKJ49_00495</name>
</gene>
<feature type="compositionally biased region" description="Acidic residues" evidence="1">
    <location>
        <begin position="8"/>
        <end position="18"/>
    </location>
</feature>
<reference evidence="2 3" key="1">
    <citation type="journal article" date="2016" name="Sci. Rep.">
        <title>Metabolic traits of an uncultured archaeal lineage -MSBL1- from brine pools of the Red Sea.</title>
        <authorList>
            <person name="Mwirichia R."/>
            <person name="Alam I."/>
            <person name="Rashid M."/>
            <person name="Vinu M."/>
            <person name="Ba-Alawi W."/>
            <person name="Anthony Kamau A."/>
            <person name="Kamanda Ngugi D."/>
            <person name="Goker M."/>
            <person name="Klenk H.P."/>
            <person name="Bajic V."/>
            <person name="Stingl U."/>
        </authorList>
    </citation>
    <scope>NUCLEOTIDE SEQUENCE [LARGE SCALE GENOMIC DNA]</scope>
    <source>
        <strain evidence="2">SCGC-AAA382A03</strain>
    </source>
</reference>
<dbReference type="Proteomes" id="UP000070549">
    <property type="component" value="Unassembled WGS sequence"/>
</dbReference>
<organism evidence="2 3">
    <name type="scientific">candidate division MSBL1 archaeon SCGC-AAA382A03</name>
    <dbReference type="NCBI Taxonomy" id="1698278"/>
    <lineage>
        <taxon>Archaea</taxon>
        <taxon>Methanobacteriati</taxon>
        <taxon>Methanobacteriota</taxon>
        <taxon>candidate division MSBL1</taxon>
    </lineage>
</organism>
<evidence type="ECO:0000256" key="1">
    <source>
        <dbReference type="SAM" id="MobiDB-lite"/>
    </source>
</evidence>
<evidence type="ECO:0000313" key="2">
    <source>
        <dbReference type="EMBL" id="KXB05581.1"/>
    </source>
</evidence>
<dbReference type="AlphaFoldDB" id="A0A133VGL1"/>
<feature type="compositionally biased region" description="Basic and acidic residues" evidence="1">
    <location>
        <begin position="136"/>
        <end position="146"/>
    </location>
</feature>
<accession>A0A133VGL1</accession>
<evidence type="ECO:0000313" key="3">
    <source>
        <dbReference type="Proteomes" id="UP000070549"/>
    </source>
</evidence>
<feature type="region of interest" description="Disordered" evidence="1">
    <location>
        <begin position="1"/>
        <end position="32"/>
    </location>
</feature>
<proteinExistence type="predicted"/>
<name>A0A133VGL1_9EURY</name>
<sequence length="155" mass="17780">MFENYGEVPEEVAEENEGEKESSSKVENARKGLPEDEDRLFRFIVDKLEEDDYDQYEHLPDHKEDHLTALMRHARAEDSTFGTDEHHSNGIDVILVRQFFGFKRSANQCISERPREPELHGFWAFLLSLCEKKTMGGGNQHERGKAEGGVSIRAA</sequence>
<dbReference type="EMBL" id="LHYC01000008">
    <property type="protein sequence ID" value="KXB05581.1"/>
    <property type="molecule type" value="Genomic_DNA"/>
</dbReference>
<feature type="region of interest" description="Disordered" evidence="1">
    <location>
        <begin position="136"/>
        <end position="155"/>
    </location>
</feature>
<comment type="caution">
    <text evidence="2">The sequence shown here is derived from an EMBL/GenBank/DDBJ whole genome shotgun (WGS) entry which is preliminary data.</text>
</comment>